<dbReference type="FunFam" id="1.25.40.10:FF:000184">
    <property type="entry name" value="Pentatricopeptide repeat-containing protein, chloroplastic"/>
    <property type="match status" value="1"/>
</dbReference>
<sequence length="569" mass="64294">MRAAVRLICPTHPTLHFAHPTLESFIWNILIRGNAQAKARPTFPPLSIYIRMRFHGVSPDFHTFPFLLQSFNTPFHLLSGKQVHAQTILLGLFQDPYVLTSLITMYSSCGDLVVSRQVFDEITRPDVACWNSIIQAYVKVGSVDIARSLFDKMPQRDVRSWSSMIVGYVRCGKYKEALALFREMQKLAGNDVKPNEFTISAILSACARLGVLEHGKWAHAYIDKCGIKIDVILGTSLMDMYAKCGSIEKARDVFTKLRLDKDVTAWSAMISSLAMYGHGEECLQLFSEMVKLKVKPNDVTFLGVLCACVHGGLVSDGKEYFRRMSEEFGITPLIQHYGAMVDLYGRAGLFDEAWDVINSMPMEPDVLVWGSLLSGSRMHGNIETCEVALRKLIELDPRNSGAYVLLSNVYAKTGRWLEVRQVRDLMETMGIKKLPGCSSVEIGGVLHEFFVGDDTHPESKEIYAMLDEIIKRLKMEGYVGNTKEVLLDLDEEGKELALSYHSEKIAIAFCFLKTSPGTPIRIIKNLRICLDCHVAIKMISKVFEREIVVRDCNRFHHFKEGKCSCKDYW</sequence>
<dbReference type="NCBIfam" id="TIGR00756">
    <property type="entry name" value="PPR"/>
    <property type="match status" value="4"/>
</dbReference>
<dbReference type="GO" id="GO:0008270">
    <property type="term" value="F:zinc ion binding"/>
    <property type="evidence" value="ECO:0007669"/>
    <property type="project" value="InterPro"/>
</dbReference>
<keyword evidence="2" id="KW-0677">Repeat</keyword>
<evidence type="ECO:0000313" key="5">
    <source>
        <dbReference type="EMBL" id="OMO63845.1"/>
    </source>
</evidence>
<evidence type="ECO:0000256" key="3">
    <source>
        <dbReference type="PROSITE-ProRule" id="PRU00708"/>
    </source>
</evidence>
<accession>A0A1R3H0F9</accession>
<evidence type="ECO:0000256" key="2">
    <source>
        <dbReference type="ARBA" id="ARBA00022737"/>
    </source>
</evidence>
<dbReference type="InterPro" id="IPR046849">
    <property type="entry name" value="E2_motif"/>
</dbReference>
<dbReference type="Proteomes" id="UP000188268">
    <property type="component" value="Unassembled WGS sequence"/>
</dbReference>
<dbReference type="Pfam" id="PF01535">
    <property type="entry name" value="PPR"/>
    <property type="match status" value="2"/>
</dbReference>
<dbReference type="GO" id="GO:0003723">
    <property type="term" value="F:RNA binding"/>
    <property type="evidence" value="ECO:0007669"/>
    <property type="project" value="InterPro"/>
</dbReference>
<dbReference type="AlphaFoldDB" id="A0A1R3H0F9"/>
<dbReference type="OrthoDB" id="185373at2759"/>
<dbReference type="PANTHER" id="PTHR47926">
    <property type="entry name" value="PENTATRICOPEPTIDE REPEAT-CONTAINING PROTEIN"/>
    <property type="match status" value="1"/>
</dbReference>
<protein>
    <recommendedName>
        <fullName evidence="4">DYW domain-containing protein</fullName>
    </recommendedName>
</protein>
<dbReference type="InterPro" id="IPR046960">
    <property type="entry name" value="PPR_At4g14850-like_plant"/>
</dbReference>
<dbReference type="GO" id="GO:0009451">
    <property type="term" value="P:RNA modification"/>
    <property type="evidence" value="ECO:0007669"/>
    <property type="project" value="InterPro"/>
</dbReference>
<evidence type="ECO:0000256" key="1">
    <source>
        <dbReference type="ARBA" id="ARBA00006643"/>
    </source>
</evidence>
<dbReference type="PANTHER" id="PTHR47926:SF537">
    <property type="entry name" value="PENTACOTRIPEPTIDE-REPEAT REGION OF PRORP DOMAIN-CONTAINING PROTEIN"/>
    <property type="match status" value="1"/>
</dbReference>
<dbReference type="Pfam" id="PF20431">
    <property type="entry name" value="E_motif"/>
    <property type="match status" value="1"/>
</dbReference>
<dbReference type="SUPFAM" id="SSF48452">
    <property type="entry name" value="TPR-like"/>
    <property type="match status" value="1"/>
</dbReference>
<feature type="repeat" description="PPR" evidence="3">
    <location>
        <begin position="157"/>
        <end position="187"/>
    </location>
</feature>
<feature type="repeat" description="PPR" evidence="3">
    <location>
        <begin position="262"/>
        <end position="296"/>
    </location>
</feature>
<dbReference type="PROSITE" id="PS51375">
    <property type="entry name" value="PPR"/>
    <property type="match status" value="3"/>
</dbReference>
<evidence type="ECO:0000259" key="4">
    <source>
        <dbReference type="Pfam" id="PF14432"/>
    </source>
</evidence>
<evidence type="ECO:0000313" key="6">
    <source>
        <dbReference type="Proteomes" id="UP000188268"/>
    </source>
</evidence>
<dbReference type="EMBL" id="AWWV01012866">
    <property type="protein sequence ID" value="OMO63845.1"/>
    <property type="molecule type" value="Genomic_DNA"/>
</dbReference>
<dbReference type="OMA" id="RMRFHGV"/>
<dbReference type="InterPro" id="IPR046848">
    <property type="entry name" value="E_motif"/>
</dbReference>
<dbReference type="Gene3D" id="1.25.40.10">
    <property type="entry name" value="Tetratricopeptide repeat domain"/>
    <property type="match status" value="3"/>
</dbReference>
<name>A0A1R3H0F9_COCAP</name>
<comment type="similarity">
    <text evidence="1">Belongs to the PPR family. PCMP-H subfamily.</text>
</comment>
<feature type="repeat" description="PPR" evidence="3">
    <location>
        <begin position="126"/>
        <end position="156"/>
    </location>
</feature>
<dbReference type="Pfam" id="PF20430">
    <property type="entry name" value="Eplus_motif"/>
    <property type="match status" value="1"/>
</dbReference>
<dbReference type="Gramene" id="OMO63845">
    <property type="protein sequence ID" value="OMO63845"/>
    <property type="gene ID" value="CCACVL1_22232"/>
</dbReference>
<keyword evidence="6" id="KW-1185">Reference proteome</keyword>
<feature type="domain" description="DYW" evidence="4">
    <location>
        <begin position="477"/>
        <end position="569"/>
    </location>
</feature>
<dbReference type="InterPro" id="IPR032867">
    <property type="entry name" value="DYW_dom"/>
</dbReference>
<proteinExistence type="inferred from homology"/>
<dbReference type="InterPro" id="IPR002885">
    <property type="entry name" value="PPR_rpt"/>
</dbReference>
<dbReference type="Pfam" id="PF14432">
    <property type="entry name" value="DYW_deaminase"/>
    <property type="match status" value="1"/>
</dbReference>
<organism evidence="5 6">
    <name type="scientific">Corchorus capsularis</name>
    <name type="common">Jute</name>
    <dbReference type="NCBI Taxonomy" id="210143"/>
    <lineage>
        <taxon>Eukaryota</taxon>
        <taxon>Viridiplantae</taxon>
        <taxon>Streptophyta</taxon>
        <taxon>Embryophyta</taxon>
        <taxon>Tracheophyta</taxon>
        <taxon>Spermatophyta</taxon>
        <taxon>Magnoliopsida</taxon>
        <taxon>eudicotyledons</taxon>
        <taxon>Gunneridae</taxon>
        <taxon>Pentapetalae</taxon>
        <taxon>rosids</taxon>
        <taxon>malvids</taxon>
        <taxon>Malvales</taxon>
        <taxon>Malvaceae</taxon>
        <taxon>Grewioideae</taxon>
        <taxon>Apeibeae</taxon>
        <taxon>Corchorus</taxon>
    </lineage>
</organism>
<reference evidence="5 6" key="1">
    <citation type="submission" date="2013-09" db="EMBL/GenBank/DDBJ databases">
        <title>Corchorus capsularis genome sequencing.</title>
        <authorList>
            <person name="Alam M."/>
            <person name="Haque M.S."/>
            <person name="Islam M.S."/>
            <person name="Emdad E.M."/>
            <person name="Islam M.M."/>
            <person name="Ahmed B."/>
            <person name="Halim A."/>
            <person name="Hossen Q.M.M."/>
            <person name="Hossain M.Z."/>
            <person name="Ahmed R."/>
            <person name="Khan M.M."/>
            <person name="Islam R."/>
            <person name="Rashid M.M."/>
            <person name="Khan S.A."/>
            <person name="Rahman M.S."/>
            <person name="Alam M."/>
        </authorList>
    </citation>
    <scope>NUCLEOTIDE SEQUENCE [LARGE SCALE GENOMIC DNA]</scope>
    <source>
        <strain evidence="6">cv. CVL-1</strain>
        <tissue evidence="5">Whole seedling</tissue>
    </source>
</reference>
<dbReference type="Pfam" id="PF13041">
    <property type="entry name" value="PPR_2"/>
    <property type="match status" value="2"/>
</dbReference>
<dbReference type="InterPro" id="IPR011990">
    <property type="entry name" value="TPR-like_helical_dom_sf"/>
</dbReference>
<comment type="caution">
    <text evidence="5">The sequence shown here is derived from an EMBL/GenBank/DDBJ whole genome shotgun (WGS) entry which is preliminary data.</text>
</comment>
<gene>
    <name evidence="5" type="ORF">CCACVL1_22232</name>
</gene>
<dbReference type="FunFam" id="1.25.40.10:FF:000348">
    <property type="entry name" value="Pentatricopeptide repeat-containing protein chloroplastic"/>
    <property type="match status" value="1"/>
</dbReference>